<dbReference type="AlphaFoldDB" id="A0AAP8MYQ1"/>
<gene>
    <name evidence="1" type="ORF">BCS93_04570</name>
</gene>
<organism evidence="1 2">
    <name type="scientific">Vibrio breoganii</name>
    <dbReference type="NCBI Taxonomy" id="553239"/>
    <lineage>
        <taxon>Bacteria</taxon>
        <taxon>Pseudomonadati</taxon>
        <taxon>Pseudomonadota</taxon>
        <taxon>Gammaproteobacteria</taxon>
        <taxon>Vibrionales</taxon>
        <taxon>Vibrionaceae</taxon>
        <taxon>Vibrio</taxon>
    </lineage>
</organism>
<reference evidence="2" key="1">
    <citation type="submission" date="2016-07" db="EMBL/GenBank/DDBJ databases">
        <title>Nontailed viruses are major unrecognized killers of bacteria in the ocean.</title>
        <authorList>
            <person name="Kauffman K."/>
            <person name="Hussain F."/>
            <person name="Yang J."/>
            <person name="Arevalo P."/>
            <person name="Brown J."/>
            <person name="Cutler M."/>
            <person name="Kelly L."/>
            <person name="Polz M.F."/>
        </authorList>
    </citation>
    <scope>NUCLEOTIDE SEQUENCE [LARGE SCALE GENOMIC DNA]</scope>
    <source>
        <strain evidence="2">10N.222.49.A5</strain>
    </source>
</reference>
<name>A0AAP8MYQ1_9VIBR</name>
<protein>
    <submittedName>
        <fullName evidence="1">Uncharacterized protein</fullName>
    </submittedName>
</protein>
<evidence type="ECO:0000313" key="2">
    <source>
        <dbReference type="Proteomes" id="UP000235611"/>
    </source>
</evidence>
<accession>A0AAP8MYQ1</accession>
<dbReference type="Proteomes" id="UP000235611">
    <property type="component" value="Unassembled WGS sequence"/>
</dbReference>
<sequence>MPMPHSLICQNTYALSWVNFDQISEIINRPAFTSDIFAESVAWNVITESENPEPKQVAEFIFKSGQSFVFSEYAQNYDMNSHPLGTCGDPTYGGVQNILQFESTGSFTATLIFLPVN</sequence>
<comment type="caution">
    <text evidence="1">The sequence shown here is derived from an EMBL/GenBank/DDBJ whole genome shotgun (WGS) entry which is preliminary data.</text>
</comment>
<proteinExistence type="predicted"/>
<dbReference type="EMBL" id="MDBO01000036">
    <property type="protein sequence ID" value="PMP14067.1"/>
    <property type="molecule type" value="Genomic_DNA"/>
</dbReference>
<dbReference type="RefSeq" id="WP_102477402.1">
    <property type="nucleotide sequence ID" value="NZ_MDBO01000036.1"/>
</dbReference>
<evidence type="ECO:0000313" key="1">
    <source>
        <dbReference type="EMBL" id="PMP14067.1"/>
    </source>
</evidence>